<dbReference type="EMBL" id="AVPL01000018">
    <property type="protein sequence ID" value="KGN41389.1"/>
    <property type="molecule type" value="Genomic_DNA"/>
</dbReference>
<dbReference type="OrthoDB" id="9812433at2"/>
<reference evidence="9 10" key="1">
    <citation type="submission" date="2013-08" db="EMBL/GenBank/DDBJ databases">
        <title>The genome sequence of Knoellia aerolata.</title>
        <authorList>
            <person name="Zhu W."/>
            <person name="Wang G."/>
        </authorList>
    </citation>
    <scope>NUCLEOTIDE SEQUENCE [LARGE SCALE GENOMIC DNA]</scope>
    <source>
        <strain evidence="9 10">DSM 18566</strain>
    </source>
</reference>
<dbReference type="GO" id="GO:0005886">
    <property type="term" value="C:plasma membrane"/>
    <property type="evidence" value="ECO:0007669"/>
    <property type="project" value="TreeGrafter"/>
</dbReference>
<gene>
    <name evidence="9" type="ORF">N801_07515</name>
</gene>
<evidence type="ECO:0000256" key="6">
    <source>
        <dbReference type="SAM" id="MobiDB-lite"/>
    </source>
</evidence>
<keyword evidence="3 9" id="KW-0418">Kinase</keyword>
<accession>A0A0A0JXF2</accession>
<dbReference type="Gene3D" id="3.40.50.300">
    <property type="entry name" value="P-loop containing nucleotide triphosphate hydrolases"/>
    <property type="match status" value="1"/>
</dbReference>
<keyword evidence="7" id="KW-0812">Transmembrane</keyword>
<dbReference type="Pfam" id="PF13614">
    <property type="entry name" value="AAA_31"/>
    <property type="match status" value="1"/>
</dbReference>
<dbReference type="GO" id="GO:0004713">
    <property type="term" value="F:protein tyrosine kinase activity"/>
    <property type="evidence" value="ECO:0007669"/>
    <property type="project" value="UniProtKB-KW"/>
</dbReference>
<dbReference type="InterPro" id="IPR025669">
    <property type="entry name" value="AAA_dom"/>
</dbReference>
<dbReference type="InterPro" id="IPR050445">
    <property type="entry name" value="Bact_polysacc_biosynth/exp"/>
</dbReference>
<dbReference type="CDD" id="cd05387">
    <property type="entry name" value="BY-kinase"/>
    <property type="match status" value="1"/>
</dbReference>
<evidence type="ECO:0000256" key="3">
    <source>
        <dbReference type="ARBA" id="ARBA00022777"/>
    </source>
</evidence>
<evidence type="ECO:0000259" key="8">
    <source>
        <dbReference type="Pfam" id="PF13614"/>
    </source>
</evidence>
<dbReference type="Proteomes" id="UP000030013">
    <property type="component" value="Unassembled WGS sequence"/>
</dbReference>
<feature type="compositionally biased region" description="Low complexity" evidence="6">
    <location>
        <begin position="517"/>
        <end position="527"/>
    </location>
</feature>
<dbReference type="PANTHER" id="PTHR32309">
    <property type="entry name" value="TYROSINE-PROTEIN KINASE"/>
    <property type="match status" value="1"/>
</dbReference>
<feature type="region of interest" description="Disordered" evidence="6">
    <location>
        <begin position="472"/>
        <end position="547"/>
    </location>
</feature>
<sequence length="547" mass="57746">MTLQDYIKVFRHRWIVIVLCAVIAAGVTWLVTPASADTTKKVGSYTATATILVGSTDPERTGNMGRIPLYMTTGEIPRRAAAVVGYEGDPARLAAGLTVTPDNAAEALTVSATASDGEEAAAVANAFATETVKFFKETSPPGAENTTLTILQPATPIPSTANDGGFVVPPGRGPRTAIATLLGLLVGMGLALLLDRLDSRLRSRSEIGDALSMPIIAEVPRLKRSQRNRNSIAVVEDPLNLYSDAYRAARTALSHTAGQVMPSDYTPRRSTVEPRRSASSARLVLITSAHAAEGKTTSVANLAASFAETGQKVLVVDADLRSPDVHNVFDVPQGAGISDYLSDPGGTSLETVVRPTSVPGVRIITAGTVLTHPASLASRMGGLLEEAREMADVVLIDTAPLLEASDVFDILPMVDTILLVVRSGRLTEPDGNRVAELVGRFQVPVSGVILVGAKARRGDAYGYGYGETRKAKKKVKRERKLAEKRGPVAPATPSTSSRPTTGPAEETRSRDAVGTADPTTTVDPVLGVDDDDVEPDSRRTRRRASSL</sequence>
<evidence type="ECO:0000256" key="1">
    <source>
        <dbReference type="ARBA" id="ARBA00022679"/>
    </source>
</evidence>
<dbReference type="RefSeq" id="WP_035936397.1">
    <property type="nucleotide sequence ID" value="NZ_AVPL01000018.1"/>
</dbReference>
<evidence type="ECO:0000256" key="5">
    <source>
        <dbReference type="ARBA" id="ARBA00023137"/>
    </source>
</evidence>
<dbReference type="AlphaFoldDB" id="A0A0A0JXF2"/>
<feature type="compositionally biased region" description="Low complexity" evidence="6">
    <location>
        <begin position="489"/>
        <end position="504"/>
    </location>
</feature>
<proteinExistence type="predicted"/>
<dbReference type="PANTHER" id="PTHR32309:SF31">
    <property type="entry name" value="CAPSULAR EXOPOLYSACCHARIDE FAMILY"/>
    <property type="match status" value="1"/>
</dbReference>
<evidence type="ECO:0000313" key="9">
    <source>
        <dbReference type="EMBL" id="KGN41389.1"/>
    </source>
</evidence>
<keyword evidence="7" id="KW-0472">Membrane</keyword>
<dbReference type="InterPro" id="IPR005702">
    <property type="entry name" value="Wzc-like_C"/>
</dbReference>
<keyword evidence="10" id="KW-1185">Reference proteome</keyword>
<dbReference type="STRING" id="1385519.N801_07515"/>
<keyword evidence="7" id="KW-1133">Transmembrane helix</keyword>
<dbReference type="eggNOG" id="COG0489">
    <property type="taxonomic scope" value="Bacteria"/>
</dbReference>
<keyword evidence="2" id="KW-0547">Nucleotide-binding</keyword>
<evidence type="ECO:0000256" key="4">
    <source>
        <dbReference type="ARBA" id="ARBA00022840"/>
    </source>
</evidence>
<name>A0A0A0JXF2_9MICO</name>
<protein>
    <submittedName>
        <fullName evidence="9">Protein-tyrosine kinase</fullName>
    </submittedName>
</protein>
<feature type="domain" description="AAA" evidence="8">
    <location>
        <begin position="293"/>
        <end position="422"/>
    </location>
</feature>
<evidence type="ECO:0000256" key="2">
    <source>
        <dbReference type="ARBA" id="ARBA00022741"/>
    </source>
</evidence>
<dbReference type="SUPFAM" id="SSF52540">
    <property type="entry name" value="P-loop containing nucleoside triphosphate hydrolases"/>
    <property type="match status" value="1"/>
</dbReference>
<evidence type="ECO:0000256" key="7">
    <source>
        <dbReference type="SAM" id="Phobius"/>
    </source>
</evidence>
<keyword evidence="1" id="KW-0808">Transferase</keyword>
<feature type="transmembrane region" description="Helical" evidence="7">
    <location>
        <begin position="12"/>
        <end position="31"/>
    </location>
</feature>
<keyword evidence="5 9" id="KW-0829">Tyrosine-protein kinase</keyword>
<dbReference type="eggNOG" id="COG3944">
    <property type="taxonomic scope" value="Bacteria"/>
</dbReference>
<dbReference type="InterPro" id="IPR027417">
    <property type="entry name" value="P-loop_NTPase"/>
</dbReference>
<evidence type="ECO:0000313" key="10">
    <source>
        <dbReference type="Proteomes" id="UP000030013"/>
    </source>
</evidence>
<comment type="caution">
    <text evidence="9">The sequence shown here is derived from an EMBL/GenBank/DDBJ whole genome shotgun (WGS) entry which is preliminary data.</text>
</comment>
<keyword evidence="4" id="KW-0067">ATP-binding</keyword>
<organism evidence="9 10">
    <name type="scientific">Knoellia aerolata DSM 18566</name>
    <dbReference type="NCBI Taxonomy" id="1385519"/>
    <lineage>
        <taxon>Bacteria</taxon>
        <taxon>Bacillati</taxon>
        <taxon>Actinomycetota</taxon>
        <taxon>Actinomycetes</taxon>
        <taxon>Micrococcales</taxon>
        <taxon>Intrasporangiaceae</taxon>
        <taxon>Knoellia</taxon>
    </lineage>
</organism>